<gene>
    <name evidence="2" type="primary">SNX13</name>
    <name evidence="2" type="ORF">EVAR_20815_1</name>
</gene>
<dbReference type="InterPro" id="IPR001683">
    <property type="entry name" value="PX_dom"/>
</dbReference>
<dbReference type="PANTHER" id="PTHR22775">
    <property type="entry name" value="SORTING NEXIN"/>
    <property type="match status" value="1"/>
</dbReference>
<dbReference type="InterPro" id="IPR041426">
    <property type="entry name" value="Mos1_HTH"/>
</dbReference>
<dbReference type="Pfam" id="PF00787">
    <property type="entry name" value="PX"/>
    <property type="match status" value="1"/>
</dbReference>
<keyword evidence="3" id="KW-1185">Reference proteome</keyword>
<dbReference type="InterPro" id="IPR036388">
    <property type="entry name" value="WH-like_DNA-bd_sf"/>
</dbReference>
<dbReference type="Proteomes" id="UP000299102">
    <property type="component" value="Unassembled WGS sequence"/>
</dbReference>
<evidence type="ECO:0000313" key="2">
    <source>
        <dbReference type="EMBL" id="GBP24491.1"/>
    </source>
</evidence>
<dbReference type="Pfam" id="PF17906">
    <property type="entry name" value="HTH_48"/>
    <property type="match status" value="1"/>
</dbReference>
<dbReference type="InterPro" id="IPR036871">
    <property type="entry name" value="PX_dom_sf"/>
</dbReference>
<evidence type="ECO:0000313" key="3">
    <source>
        <dbReference type="Proteomes" id="UP000299102"/>
    </source>
</evidence>
<dbReference type="Gene3D" id="1.10.10.1450">
    <property type="match status" value="1"/>
</dbReference>
<dbReference type="SMART" id="SM00312">
    <property type="entry name" value="PX"/>
    <property type="match status" value="1"/>
</dbReference>
<dbReference type="Gene3D" id="3.30.1520.10">
    <property type="entry name" value="Phox-like domain"/>
    <property type="match status" value="1"/>
</dbReference>
<protein>
    <submittedName>
        <fullName evidence="2">Sorting nexin-13</fullName>
    </submittedName>
</protein>
<reference evidence="2 3" key="1">
    <citation type="journal article" date="2019" name="Commun. Biol.">
        <title>The bagworm genome reveals a unique fibroin gene that provides high tensile strength.</title>
        <authorList>
            <person name="Kono N."/>
            <person name="Nakamura H."/>
            <person name="Ohtoshi R."/>
            <person name="Tomita M."/>
            <person name="Numata K."/>
            <person name="Arakawa K."/>
        </authorList>
    </citation>
    <scope>NUCLEOTIDE SEQUENCE [LARGE SCALE GENOMIC DNA]</scope>
</reference>
<dbReference type="EMBL" id="BGZK01000162">
    <property type="protein sequence ID" value="GBP24491.1"/>
    <property type="molecule type" value="Genomic_DNA"/>
</dbReference>
<feature type="domain" description="PX" evidence="1">
    <location>
        <begin position="452"/>
        <end position="572"/>
    </location>
</feature>
<dbReference type="InterPro" id="IPR013937">
    <property type="entry name" value="Sorting_nexin_C"/>
</dbReference>
<proteinExistence type="predicted"/>
<dbReference type="SUPFAM" id="SSF64268">
    <property type="entry name" value="PX domain"/>
    <property type="match status" value="1"/>
</dbReference>
<dbReference type="AlphaFoldDB" id="A0A4C1UDG3"/>
<dbReference type="OrthoDB" id="5772781at2759"/>
<dbReference type="STRING" id="151549.A0A4C1UDG3"/>
<name>A0A4C1UDG3_EUMVA</name>
<dbReference type="PANTHER" id="PTHR22775:SF3">
    <property type="entry name" value="SORTING NEXIN-13"/>
    <property type="match status" value="1"/>
</dbReference>
<dbReference type="Pfam" id="PF08628">
    <property type="entry name" value="Nexin_C"/>
    <property type="match status" value="1"/>
</dbReference>
<dbReference type="GO" id="GO:0035091">
    <property type="term" value="F:phosphatidylinositol binding"/>
    <property type="evidence" value="ECO:0007669"/>
    <property type="project" value="InterPro"/>
</dbReference>
<dbReference type="PROSITE" id="PS50195">
    <property type="entry name" value="PX"/>
    <property type="match status" value="1"/>
</dbReference>
<accession>A0A4C1UDG3</accession>
<dbReference type="Gene3D" id="1.10.10.10">
    <property type="entry name" value="Winged helix-like DNA-binding domain superfamily/Winged helix DNA-binding domain"/>
    <property type="match status" value="1"/>
</dbReference>
<sequence length="868" mass="98075">MDDEEPAIEPLVDISGVSFSDFVQVDEDVAVSGSLTDGEILSATDMNEKSNDKGEDDISEPLAEVVKSVDWIHLLSSKFPEELTTHLKLFKQSRVRLKQINCGYGKDVNNGNSRCCRDSTLPSDLFLMVIRCSEDFEELDAILELVQKEIQKLHSKDSVGECELPVRQQLSSLQYLTRIINTRRAAFGPQEGASNDSNTVKMSEDVKRSLEFINASNAWRSNAQYLLEIEINESDSLQTSKVVIDNLRSSALELCDMYLAPNKQTVFGLPDNCYTDLVRKITTEDDEFTNNPISCFDDVQKCVFDALEDIQIWQSDYLDTEDLTERNSGTKKDKFDSRKYTGDVLTVPNLSTRHNRSRSDIVGNSMQKIAYETSAEANRLLIEAYNEAALSKRTCREWFRKFKNGDFDLKDKVRSGRPKIYEDAELEEDSSQTQKELALTLEVTQQAVSHHLNSLGMIDKQALVQDKGKTFGIYAIAVTRLADNEIWHIYRRYSDFYDLHTSVKDKWPELSHLEFPAKKTFQNTSRVVLERRKKVLNRYLQSLMALTRESRYAALLSENYLGGFLSPENQAERHSSSIDALLVNSLRAGMRTLKNMPDQFATTVDGVMDGISKVFQGKSENYPEDFHANWSSDAHLEGDESVALRLLEEVLGIRGLWLRRRLLAPLRTVIADRVNRKVLEFVSSLTSPRNVVHYLKSVKQWLSNRSNLNIISRDLGTKARTRVAAKVALLASCSDDLRHIVGSDTARRGLLTVFDLFQSQEINRRLLFVLLEDEAVSGSRLVKFSDGEHVHRADEKGTELVVDGSLLLNYANANLSIKGSNDRTSVLNYLRPFPRGLGWVQGSFHPHDGSAGRCAAESASHIIFKSVV</sequence>
<comment type="caution">
    <text evidence="2">The sequence shown here is derived from an EMBL/GenBank/DDBJ whole genome shotgun (WGS) entry which is preliminary data.</text>
</comment>
<dbReference type="GO" id="GO:0005769">
    <property type="term" value="C:early endosome"/>
    <property type="evidence" value="ECO:0007669"/>
    <property type="project" value="TreeGrafter"/>
</dbReference>
<organism evidence="2 3">
    <name type="scientific">Eumeta variegata</name>
    <name type="common">Bagworm moth</name>
    <name type="synonym">Eumeta japonica</name>
    <dbReference type="NCBI Taxonomy" id="151549"/>
    <lineage>
        <taxon>Eukaryota</taxon>
        <taxon>Metazoa</taxon>
        <taxon>Ecdysozoa</taxon>
        <taxon>Arthropoda</taxon>
        <taxon>Hexapoda</taxon>
        <taxon>Insecta</taxon>
        <taxon>Pterygota</taxon>
        <taxon>Neoptera</taxon>
        <taxon>Endopterygota</taxon>
        <taxon>Lepidoptera</taxon>
        <taxon>Glossata</taxon>
        <taxon>Ditrysia</taxon>
        <taxon>Tineoidea</taxon>
        <taxon>Psychidae</taxon>
        <taxon>Oiketicinae</taxon>
        <taxon>Eumeta</taxon>
    </lineage>
</organism>
<evidence type="ECO:0000259" key="1">
    <source>
        <dbReference type="PROSITE" id="PS50195"/>
    </source>
</evidence>